<sequence length="132" mass="14939">MHSAANLFSREITRHFDSYFEEYDLATSYVELLLILYDQDELSQNDLAEEMKLAPSTITRFVNKLVKKGLIQKKKVGRTAVITLSKKGEDELPTLKRAFDNAVSDLEAILGNKFVHTTKGLLIHGTALLKQK</sequence>
<dbReference type="InterPro" id="IPR000835">
    <property type="entry name" value="HTH_MarR-typ"/>
</dbReference>
<dbReference type="Pfam" id="PF01047">
    <property type="entry name" value="MarR"/>
    <property type="match status" value="1"/>
</dbReference>
<keyword evidence="2" id="KW-0238">DNA-binding</keyword>
<protein>
    <submittedName>
        <fullName evidence="5">MarR family transcriptional regulator</fullName>
    </submittedName>
</protein>
<evidence type="ECO:0000256" key="2">
    <source>
        <dbReference type="ARBA" id="ARBA00023125"/>
    </source>
</evidence>
<dbReference type="SMART" id="SM00347">
    <property type="entry name" value="HTH_MARR"/>
    <property type="match status" value="1"/>
</dbReference>
<dbReference type="InterPro" id="IPR011991">
    <property type="entry name" value="ArsR-like_HTH"/>
</dbReference>
<organism evidence="5 6">
    <name type="scientific">Rhodohalobacter sulfatireducens</name>
    <dbReference type="NCBI Taxonomy" id="2911366"/>
    <lineage>
        <taxon>Bacteria</taxon>
        <taxon>Pseudomonadati</taxon>
        <taxon>Balneolota</taxon>
        <taxon>Balneolia</taxon>
        <taxon>Balneolales</taxon>
        <taxon>Balneolaceae</taxon>
        <taxon>Rhodohalobacter</taxon>
    </lineage>
</organism>
<reference evidence="5" key="2">
    <citation type="submission" date="2024-05" db="EMBL/GenBank/DDBJ databases">
        <title>Rhodohalobacter halophilus gen. nov., sp. nov., a moderately halophilic member of the family Balneolaceae.</title>
        <authorList>
            <person name="Xia J."/>
        </authorList>
    </citation>
    <scope>NUCLEOTIDE SEQUENCE</scope>
    <source>
        <strain evidence="5">WB101</strain>
    </source>
</reference>
<dbReference type="CDD" id="cd00090">
    <property type="entry name" value="HTH_ARSR"/>
    <property type="match status" value="1"/>
</dbReference>
<dbReference type="InterPro" id="IPR036390">
    <property type="entry name" value="WH_DNA-bd_sf"/>
</dbReference>
<gene>
    <name evidence="5" type="ORF">L6773_17040</name>
</gene>
<dbReference type="PANTHER" id="PTHR42756:SF1">
    <property type="entry name" value="TRANSCRIPTIONAL REPRESSOR OF EMRAB OPERON"/>
    <property type="match status" value="1"/>
</dbReference>
<dbReference type="EMBL" id="JAKLWS010000029">
    <property type="protein sequence ID" value="MCG2590285.1"/>
    <property type="molecule type" value="Genomic_DNA"/>
</dbReference>
<dbReference type="Gene3D" id="1.10.10.10">
    <property type="entry name" value="Winged helix-like DNA-binding domain superfamily/Winged helix DNA-binding domain"/>
    <property type="match status" value="1"/>
</dbReference>
<dbReference type="RefSeq" id="WP_237855656.1">
    <property type="nucleotide sequence ID" value="NZ_JAKLWS010000029.1"/>
</dbReference>
<reference evidence="5" key="1">
    <citation type="submission" date="2022-01" db="EMBL/GenBank/DDBJ databases">
        <authorList>
            <person name="Wang Y."/>
        </authorList>
    </citation>
    <scope>NUCLEOTIDE SEQUENCE</scope>
    <source>
        <strain evidence="5">WB101</strain>
    </source>
</reference>
<evidence type="ECO:0000313" key="5">
    <source>
        <dbReference type="EMBL" id="MCG2590285.1"/>
    </source>
</evidence>
<dbReference type="PROSITE" id="PS50995">
    <property type="entry name" value="HTH_MARR_2"/>
    <property type="match status" value="1"/>
</dbReference>
<feature type="domain" description="HTH marR-type" evidence="4">
    <location>
        <begin position="1"/>
        <end position="131"/>
    </location>
</feature>
<keyword evidence="6" id="KW-1185">Reference proteome</keyword>
<evidence type="ECO:0000256" key="3">
    <source>
        <dbReference type="ARBA" id="ARBA00023163"/>
    </source>
</evidence>
<dbReference type="PANTHER" id="PTHR42756">
    <property type="entry name" value="TRANSCRIPTIONAL REGULATOR, MARR"/>
    <property type="match status" value="1"/>
</dbReference>
<dbReference type="SUPFAM" id="SSF46785">
    <property type="entry name" value="Winged helix' DNA-binding domain"/>
    <property type="match status" value="1"/>
</dbReference>
<evidence type="ECO:0000256" key="1">
    <source>
        <dbReference type="ARBA" id="ARBA00023015"/>
    </source>
</evidence>
<proteinExistence type="predicted"/>
<evidence type="ECO:0000313" key="6">
    <source>
        <dbReference type="Proteomes" id="UP001165366"/>
    </source>
</evidence>
<accession>A0ABS9KHH6</accession>
<keyword evidence="3" id="KW-0804">Transcription</keyword>
<comment type="caution">
    <text evidence="5">The sequence shown here is derived from an EMBL/GenBank/DDBJ whole genome shotgun (WGS) entry which is preliminary data.</text>
</comment>
<name>A0ABS9KHH6_9BACT</name>
<keyword evidence="1" id="KW-0805">Transcription regulation</keyword>
<evidence type="ECO:0000259" key="4">
    <source>
        <dbReference type="PROSITE" id="PS50995"/>
    </source>
</evidence>
<dbReference type="InterPro" id="IPR036388">
    <property type="entry name" value="WH-like_DNA-bd_sf"/>
</dbReference>
<dbReference type="Proteomes" id="UP001165366">
    <property type="component" value="Unassembled WGS sequence"/>
</dbReference>